<organism evidence="1 2">
    <name type="scientific">Anaeromyxobacter paludicola</name>
    <dbReference type="NCBI Taxonomy" id="2918171"/>
    <lineage>
        <taxon>Bacteria</taxon>
        <taxon>Pseudomonadati</taxon>
        <taxon>Myxococcota</taxon>
        <taxon>Myxococcia</taxon>
        <taxon>Myxococcales</taxon>
        <taxon>Cystobacterineae</taxon>
        <taxon>Anaeromyxobacteraceae</taxon>
        <taxon>Anaeromyxobacter</taxon>
    </lineage>
</organism>
<dbReference type="EMBL" id="AP025592">
    <property type="protein sequence ID" value="BDG08604.1"/>
    <property type="molecule type" value="Genomic_DNA"/>
</dbReference>
<accession>A0ABN6N5Z8</accession>
<proteinExistence type="predicted"/>
<protein>
    <submittedName>
        <fullName evidence="1">Uncharacterized protein</fullName>
    </submittedName>
</protein>
<name>A0ABN6N5Z8_9BACT</name>
<evidence type="ECO:0000313" key="2">
    <source>
        <dbReference type="Proteomes" id="UP001162734"/>
    </source>
</evidence>
<reference evidence="2" key="1">
    <citation type="journal article" date="2022" name="Int. J. Syst. Evol. Microbiol.">
        <title>Anaeromyxobacter oryzae sp. nov., Anaeromyxobacter diazotrophicus sp. nov. and Anaeromyxobacter paludicola sp. nov., isolated from paddy soils.</title>
        <authorList>
            <person name="Itoh H."/>
            <person name="Xu Z."/>
            <person name="Mise K."/>
            <person name="Masuda Y."/>
            <person name="Ushijima N."/>
            <person name="Hayakawa C."/>
            <person name="Shiratori Y."/>
            <person name="Senoo K."/>
        </authorList>
    </citation>
    <scope>NUCLEOTIDE SEQUENCE [LARGE SCALE GENOMIC DNA]</scope>
    <source>
        <strain evidence="2">Red630</strain>
    </source>
</reference>
<evidence type="ECO:0000313" key="1">
    <source>
        <dbReference type="EMBL" id="BDG08604.1"/>
    </source>
</evidence>
<sequence length="90" mass="9917">MSGLRDSWHAQDPIVRKAIAHLVDDPRVRLDLSYYLGYLGALETLAGRVTLPLKLLDGVSPHSCLVAAMIQYCGARICDLAPTTPLREKE</sequence>
<keyword evidence="2" id="KW-1185">Reference proteome</keyword>
<dbReference type="Proteomes" id="UP001162734">
    <property type="component" value="Chromosome"/>
</dbReference>
<gene>
    <name evidence="1" type="ORF">AMPC_17170</name>
</gene>